<keyword evidence="6" id="KW-0663">Pyridoxal phosphate</keyword>
<dbReference type="GO" id="GO:0030170">
    <property type="term" value="F:pyridoxal phosphate binding"/>
    <property type="evidence" value="ECO:0007669"/>
    <property type="project" value="InterPro"/>
</dbReference>
<feature type="domain" description="Aminotransferase class I/classII large" evidence="7">
    <location>
        <begin position="69"/>
        <end position="399"/>
    </location>
</feature>
<comment type="subunit">
    <text evidence="3">Homodimer.</text>
</comment>
<evidence type="ECO:0000256" key="3">
    <source>
        <dbReference type="ARBA" id="ARBA00011738"/>
    </source>
</evidence>
<proteinExistence type="inferred from homology"/>
<evidence type="ECO:0000313" key="9">
    <source>
        <dbReference type="Proteomes" id="UP000431092"/>
    </source>
</evidence>
<comment type="cofactor">
    <cofactor evidence="1">
        <name>pyridoxal 5'-phosphate</name>
        <dbReference type="ChEBI" id="CHEBI:597326"/>
    </cofactor>
</comment>
<evidence type="ECO:0000313" key="8">
    <source>
        <dbReference type="EMBL" id="MTB70757.1"/>
    </source>
</evidence>
<keyword evidence="5 8" id="KW-0808">Transferase</keyword>
<dbReference type="Proteomes" id="UP000431092">
    <property type="component" value="Unassembled WGS sequence"/>
</dbReference>
<comment type="caution">
    <text evidence="8">The sequence shown here is derived from an EMBL/GenBank/DDBJ whole genome shotgun (WGS) entry which is preliminary data.</text>
</comment>
<evidence type="ECO:0000256" key="4">
    <source>
        <dbReference type="ARBA" id="ARBA00022576"/>
    </source>
</evidence>
<dbReference type="RefSeq" id="WP_154592114.1">
    <property type="nucleotide sequence ID" value="NZ_WLVL01000006.1"/>
</dbReference>
<dbReference type="Gene3D" id="3.90.1150.10">
    <property type="entry name" value="Aspartate Aminotransferase, domain 1"/>
    <property type="match status" value="1"/>
</dbReference>
<name>A0A6I3IAR3_9MICO</name>
<gene>
    <name evidence="8" type="ORF">GGG17_01940</name>
</gene>
<evidence type="ECO:0000256" key="1">
    <source>
        <dbReference type="ARBA" id="ARBA00001933"/>
    </source>
</evidence>
<protein>
    <submittedName>
        <fullName evidence="8">Aminotransferase class I/II-fold pyridoxal phosphate-dependent enzyme</fullName>
    </submittedName>
</protein>
<dbReference type="EMBL" id="WLVL01000006">
    <property type="protein sequence ID" value="MTB70757.1"/>
    <property type="molecule type" value="Genomic_DNA"/>
</dbReference>
<evidence type="ECO:0000259" key="7">
    <source>
        <dbReference type="Pfam" id="PF00155"/>
    </source>
</evidence>
<dbReference type="Gene3D" id="3.40.640.10">
    <property type="entry name" value="Type I PLP-dependent aspartate aminotransferase-like (Major domain)"/>
    <property type="match status" value="1"/>
</dbReference>
<dbReference type="InterPro" id="IPR004839">
    <property type="entry name" value="Aminotransferase_I/II_large"/>
</dbReference>
<keyword evidence="4 8" id="KW-0032">Aminotransferase</keyword>
<keyword evidence="9" id="KW-1185">Reference proteome</keyword>
<evidence type="ECO:0000256" key="6">
    <source>
        <dbReference type="ARBA" id="ARBA00022898"/>
    </source>
</evidence>
<dbReference type="InterPro" id="IPR015422">
    <property type="entry name" value="PyrdxlP-dep_Trfase_small"/>
</dbReference>
<sequence length="436" mass="48031">MTDQHPVGSRLDPWIESYAARTAGMKVSEIRALFAVASRPEVVSLAGGMPNIGALPMELVGDTVQRLLLDQGLTALQYSSGQGDERLRDQLLEVMALEGLDAHPDDIVMTTGSQQALDLVARVFLDPRDVVIAESPSYVGALGVFAAYEADVVHVPCDADGLVPEALEEHITRLLAEGRRIKFLYTVPTFQNPAGTALFDDRRPRVLEICRRHGILVVEDNPYGLLGFEGRTYPALKSMDADGVIYLGTFSKIFAAGLRVGWAVAPHAVREKLVLANEAAILCPSAFTQAVASRYLSEIDWQAQTASYRALYQERRDAMADALRSLLPQARWNLPRGGLFFWIELPEGLDTKAMLPLAVKELVAYAPGTGFYADGTGRRNARLNFSYPTSERIHEGVRRFATVVEREQELLETFGPYDDSTRSRARRVLLPSPDVS</sequence>
<comment type="similarity">
    <text evidence="2">Belongs to the class-I pyridoxal-phosphate-dependent aminotransferase family.</text>
</comment>
<dbReference type="InterPro" id="IPR015424">
    <property type="entry name" value="PyrdxlP-dep_Trfase"/>
</dbReference>
<dbReference type="AlphaFoldDB" id="A0A6I3IAR3"/>
<dbReference type="SUPFAM" id="SSF53383">
    <property type="entry name" value="PLP-dependent transferases"/>
    <property type="match status" value="1"/>
</dbReference>
<dbReference type="InterPro" id="IPR050859">
    <property type="entry name" value="Class-I_PLP-dep_aminotransf"/>
</dbReference>
<dbReference type="CDD" id="cd00609">
    <property type="entry name" value="AAT_like"/>
    <property type="match status" value="1"/>
</dbReference>
<evidence type="ECO:0000256" key="2">
    <source>
        <dbReference type="ARBA" id="ARBA00007441"/>
    </source>
</evidence>
<dbReference type="GO" id="GO:0008483">
    <property type="term" value="F:transaminase activity"/>
    <property type="evidence" value="ECO:0007669"/>
    <property type="project" value="UniProtKB-KW"/>
</dbReference>
<dbReference type="GO" id="GO:1901605">
    <property type="term" value="P:alpha-amino acid metabolic process"/>
    <property type="evidence" value="ECO:0007669"/>
    <property type="project" value="TreeGrafter"/>
</dbReference>
<accession>A0A6I3IAR3</accession>
<organism evidence="8 9">
    <name type="scientific">Arsenicicoccus cauae</name>
    <dbReference type="NCBI Taxonomy" id="2663847"/>
    <lineage>
        <taxon>Bacteria</taxon>
        <taxon>Bacillati</taxon>
        <taxon>Actinomycetota</taxon>
        <taxon>Actinomycetes</taxon>
        <taxon>Micrococcales</taxon>
        <taxon>Intrasporangiaceae</taxon>
        <taxon>Arsenicicoccus</taxon>
    </lineage>
</organism>
<dbReference type="Pfam" id="PF00155">
    <property type="entry name" value="Aminotran_1_2"/>
    <property type="match status" value="1"/>
</dbReference>
<dbReference type="InterPro" id="IPR015421">
    <property type="entry name" value="PyrdxlP-dep_Trfase_major"/>
</dbReference>
<reference evidence="8 9" key="1">
    <citation type="submission" date="2019-11" db="EMBL/GenBank/DDBJ databases">
        <title>Whole genome sequencing identifies a novel species of the genus Arsenicicoccus isolated from human blood.</title>
        <authorList>
            <person name="Jeong J.H."/>
            <person name="Kweon O.J."/>
            <person name="Kim H.R."/>
            <person name="Kim T.-H."/>
            <person name="Ha S.-M."/>
            <person name="Lee M.-K."/>
        </authorList>
    </citation>
    <scope>NUCLEOTIDE SEQUENCE [LARGE SCALE GENOMIC DNA]</scope>
    <source>
        <strain evidence="8 9">MKL-02</strain>
    </source>
</reference>
<dbReference type="PANTHER" id="PTHR42790">
    <property type="entry name" value="AMINOTRANSFERASE"/>
    <property type="match status" value="1"/>
</dbReference>
<dbReference type="PANTHER" id="PTHR42790:SF19">
    <property type="entry name" value="KYNURENINE_ALPHA-AMINOADIPATE AMINOTRANSFERASE, MITOCHONDRIAL"/>
    <property type="match status" value="1"/>
</dbReference>
<dbReference type="FunFam" id="3.40.640.10:FF:000053">
    <property type="entry name" value="Aminotransferase, class I"/>
    <property type="match status" value="1"/>
</dbReference>
<evidence type="ECO:0000256" key="5">
    <source>
        <dbReference type="ARBA" id="ARBA00022679"/>
    </source>
</evidence>